<evidence type="ECO:0000313" key="2">
    <source>
        <dbReference type="EMBL" id="CAK9120544.1"/>
    </source>
</evidence>
<dbReference type="Proteomes" id="UP001642485">
    <property type="component" value="Chromosome"/>
</dbReference>
<sequence length="114" mass="12607">MYVAGKSGNLTTGITGIKLTAPKRLSNDTQIVLGLHASVENNFNNKQSKVKARFIWADNYFENTTSSSTPQVGYNVGASLLTAHKNIELLATYNCNLRSKYTRHQGSLKLKILF</sequence>
<name>A0ABP0T4K1_RICHE</name>
<gene>
    <name evidence="2" type="ORF">OB144RH_02940</name>
</gene>
<accession>A0ABP0T4K1</accession>
<dbReference type="InterPro" id="IPR005546">
    <property type="entry name" value="Autotransporte_beta"/>
</dbReference>
<keyword evidence="3" id="KW-1185">Reference proteome</keyword>
<proteinExistence type="predicted"/>
<evidence type="ECO:0000313" key="3">
    <source>
        <dbReference type="Proteomes" id="UP001642485"/>
    </source>
</evidence>
<dbReference type="PROSITE" id="PS51208">
    <property type="entry name" value="AUTOTRANSPORTER"/>
    <property type="match status" value="1"/>
</dbReference>
<dbReference type="Gene3D" id="2.40.128.130">
    <property type="entry name" value="Autotransporter beta-domain"/>
    <property type="match status" value="1"/>
</dbReference>
<organism evidence="2 3">
    <name type="scientific">Rickettsia helvetica</name>
    <dbReference type="NCBI Taxonomy" id="35789"/>
    <lineage>
        <taxon>Bacteria</taxon>
        <taxon>Pseudomonadati</taxon>
        <taxon>Pseudomonadota</taxon>
        <taxon>Alphaproteobacteria</taxon>
        <taxon>Rickettsiales</taxon>
        <taxon>Rickettsiaceae</taxon>
        <taxon>Rickettsieae</taxon>
        <taxon>Rickettsia</taxon>
        <taxon>spotted fever group</taxon>
    </lineage>
</organism>
<reference evidence="2 3" key="1">
    <citation type="submission" date="2024-02" db="EMBL/GenBank/DDBJ databases">
        <authorList>
            <person name="Nijsse B."/>
            <person name="Sprong H."/>
        </authorList>
    </citation>
    <scope>NUCLEOTIDE SEQUENCE [LARGE SCALE GENOMIC DNA]</scope>
    <source>
        <strain evidence="2">OB144</strain>
    </source>
</reference>
<dbReference type="RefSeq" id="WP_010420666.1">
    <property type="nucleotide sequence ID" value="NZ_OY974080.1"/>
</dbReference>
<feature type="domain" description="Autotransporter" evidence="1">
    <location>
        <begin position="1"/>
        <end position="114"/>
    </location>
</feature>
<evidence type="ECO:0000259" key="1">
    <source>
        <dbReference type="PROSITE" id="PS51208"/>
    </source>
</evidence>
<dbReference type="InterPro" id="IPR036709">
    <property type="entry name" value="Autotransporte_beta_dom_sf"/>
</dbReference>
<protein>
    <submittedName>
        <fullName evidence="2">Cell surface protein</fullName>
    </submittedName>
</protein>
<dbReference type="EMBL" id="OZ018776">
    <property type="protein sequence ID" value="CAK9120544.1"/>
    <property type="molecule type" value="Genomic_DNA"/>
</dbReference>
<dbReference type="SUPFAM" id="SSF103515">
    <property type="entry name" value="Autotransporter"/>
    <property type="match status" value="1"/>
</dbReference>